<dbReference type="AlphaFoldDB" id="N1MNX3"/>
<dbReference type="EMBL" id="CAVK010000072">
    <property type="protein sequence ID" value="CCW17317.1"/>
    <property type="molecule type" value="Genomic_DNA"/>
</dbReference>
<gene>
    <name evidence="1" type="ORF">EBBID32_16560</name>
</gene>
<reference evidence="1 2" key="1">
    <citation type="submission" date="2013-03" db="EMBL/GenBank/DDBJ databases">
        <authorList>
            <person name="Le V."/>
        </authorList>
    </citation>
    <scope>NUCLEOTIDE SEQUENCE [LARGE SCALE GENOMIC DNA]</scope>
    <source>
        <strain evidence="1 2">BiD32</strain>
    </source>
</reference>
<dbReference type="Proteomes" id="UP000013201">
    <property type="component" value="Unassembled WGS sequence"/>
</dbReference>
<keyword evidence="2" id="KW-1185">Reference proteome</keyword>
<reference evidence="2" key="2">
    <citation type="submission" date="2013-04" db="EMBL/GenBank/DDBJ databases">
        <title>Bisphenol A degrading Sphingobium sp. strain BiD32.</title>
        <authorList>
            <person name="Nielsen J.L."/>
            <person name="Zhou N.A."/>
            <person name="Kjeldal H."/>
        </authorList>
    </citation>
    <scope>NUCLEOTIDE SEQUENCE [LARGE SCALE GENOMIC DNA]</scope>
    <source>
        <strain evidence="2">BiD32</strain>
    </source>
</reference>
<evidence type="ECO:0000313" key="1">
    <source>
        <dbReference type="EMBL" id="CCW17317.1"/>
    </source>
</evidence>
<proteinExistence type="predicted"/>
<protein>
    <submittedName>
        <fullName evidence="1">Uncharacterized protein</fullName>
    </submittedName>
</protein>
<organism evidence="1 2">
    <name type="scientific">Sphingobium indicum BiD32</name>
    <dbReference type="NCBI Taxonomy" id="1301087"/>
    <lineage>
        <taxon>Bacteria</taxon>
        <taxon>Pseudomonadati</taxon>
        <taxon>Pseudomonadota</taxon>
        <taxon>Alphaproteobacteria</taxon>
        <taxon>Sphingomonadales</taxon>
        <taxon>Sphingomonadaceae</taxon>
        <taxon>Sphingobium</taxon>
    </lineage>
</organism>
<accession>N1MNX3</accession>
<evidence type="ECO:0000313" key="2">
    <source>
        <dbReference type="Proteomes" id="UP000013201"/>
    </source>
</evidence>
<name>N1MNX3_9SPHN</name>
<sequence length="37" mass="3984">MNTPLFVVPRGIVILLAFLAALTFLTEGQFSTGVRSC</sequence>
<comment type="caution">
    <text evidence="1">The sequence shown here is derived from an EMBL/GenBank/DDBJ whole genome shotgun (WGS) entry which is preliminary data.</text>
</comment>